<dbReference type="AlphaFoldDB" id="A0A7H0Y2T0"/>
<gene>
    <name evidence="1" type="ORF">IAQ67_15960</name>
</gene>
<name>A0A7H0Y2T0_9BACL</name>
<reference evidence="1 2" key="1">
    <citation type="submission" date="2020-09" db="EMBL/GenBank/DDBJ databases">
        <title>Characterization of Paenibacillus peoriae strain ZF390 with broad-spectrum antimicrobial activity as a potential biocontrol agent.</title>
        <authorList>
            <person name="Li L."/>
            <person name="Zhao Y."/>
            <person name="Li B."/>
            <person name="Xie X."/>
        </authorList>
    </citation>
    <scope>NUCLEOTIDE SEQUENCE [LARGE SCALE GENOMIC DNA]</scope>
    <source>
        <strain evidence="1 2">ZF390</strain>
    </source>
</reference>
<sequence>MAMVKKIERQQEQIKHLVELACENPDLRIVPMVDSEIVADDGHMWWVGGWGEASVEEIWNSDERVYIRSVDEISLIEEICDNSFDESENKELSDDEFYEKSKKIVNGYRWEKVIAVKINLP</sequence>
<proteinExistence type="predicted"/>
<accession>A0A7H0Y2T0</accession>
<dbReference type="EMBL" id="CP061172">
    <property type="protein sequence ID" value="QNR65388.1"/>
    <property type="molecule type" value="Genomic_DNA"/>
</dbReference>
<evidence type="ECO:0000313" key="1">
    <source>
        <dbReference type="EMBL" id="QNR65388.1"/>
    </source>
</evidence>
<evidence type="ECO:0000313" key="2">
    <source>
        <dbReference type="Proteomes" id="UP000516384"/>
    </source>
</evidence>
<protein>
    <submittedName>
        <fullName evidence="1">Uncharacterized protein</fullName>
    </submittedName>
</protein>
<organism evidence="1 2">
    <name type="scientific">Paenibacillus peoriae</name>
    <dbReference type="NCBI Taxonomy" id="59893"/>
    <lineage>
        <taxon>Bacteria</taxon>
        <taxon>Bacillati</taxon>
        <taxon>Bacillota</taxon>
        <taxon>Bacilli</taxon>
        <taxon>Bacillales</taxon>
        <taxon>Paenibacillaceae</taxon>
        <taxon>Paenibacillus</taxon>
    </lineage>
</organism>
<dbReference type="Proteomes" id="UP000516384">
    <property type="component" value="Chromosome"/>
</dbReference>